<evidence type="ECO:0000313" key="2">
    <source>
        <dbReference type="Proteomes" id="UP001161065"/>
    </source>
</evidence>
<accession>A0AA42TUT8</accession>
<sequence length="139" mass="15987">MNSRYKQAHDALNSEANHKEFFKESLGQGVGVIYVNEVRPDLVEELREALRRDAVTDSRQIVVMGEPTLSVVIMQLQMQRIKVQADYADLPREEWLSEHGRALANRENELYTTLTVLHGMKSELDQQRLEHFAAQHSKG</sequence>
<dbReference type="Proteomes" id="UP001161065">
    <property type="component" value="Unassembled WGS sequence"/>
</dbReference>
<evidence type="ECO:0000313" key="1">
    <source>
        <dbReference type="EMBL" id="MDH1337021.1"/>
    </source>
</evidence>
<dbReference type="RefSeq" id="WP_280009410.1">
    <property type="nucleotide sequence ID" value="NZ_JAOCEK010000029.1"/>
</dbReference>
<dbReference type="AlphaFoldDB" id="A0AA42TUT8"/>
<organism evidence="1 2">
    <name type="scientific">Comamonas thiooxydans</name>
    <dbReference type="NCBI Taxonomy" id="363952"/>
    <lineage>
        <taxon>Bacteria</taxon>
        <taxon>Pseudomonadati</taxon>
        <taxon>Pseudomonadota</taxon>
        <taxon>Betaproteobacteria</taxon>
        <taxon>Burkholderiales</taxon>
        <taxon>Comamonadaceae</taxon>
        <taxon>Comamonas</taxon>
    </lineage>
</organism>
<reference evidence="1" key="1">
    <citation type="submission" date="2022-09" db="EMBL/GenBank/DDBJ databases">
        <title>Intensive care unit water sources are persistently colonized with multi-drug resistant bacteria and are the site of extensive horizontal gene transfer of antibiotic resistance genes.</title>
        <authorList>
            <person name="Diorio-Toth L."/>
        </authorList>
    </citation>
    <scope>NUCLEOTIDE SEQUENCE</scope>
    <source>
        <strain evidence="1">GD03832</strain>
    </source>
</reference>
<name>A0AA42TUT8_9BURK</name>
<protein>
    <submittedName>
        <fullName evidence="1">Uncharacterized protein</fullName>
    </submittedName>
</protein>
<gene>
    <name evidence="1" type="ORF">N5D63_23000</name>
</gene>
<proteinExistence type="predicted"/>
<comment type="caution">
    <text evidence="1">The sequence shown here is derived from an EMBL/GenBank/DDBJ whole genome shotgun (WGS) entry which is preliminary data.</text>
</comment>
<dbReference type="EMBL" id="JAOCEK010000029">
    <property type="protein sequence ID" value="MDH1337021.1"/>
    <property type="molecule type" value="Genomic_DNA"/>
</dbReference>